<dbReference type="NCBIfam" id="TIGR03552">
    <property type="entry name" value="F420_cofC"/>
    <property type="match status" value="1"/>
</dbReference>
<feature type="region of interest" description="Disordered" evidence="6">
    <location>
        <begin position="55"/>
        <end position="78"/>
    </location>
</feature>
<reference evidence="7 8" key="1">
    <citation type="journal article" date="2019" name="Int. J. Syst. Evol. Microbiol.">
        <title>The Global Catalogue of Microorganisms (GCM) 10K type strain sequencing project: providing services to taxonomists for standard genome sequencing and annotation.</title>
        <authorList>
            <consortium name="The Broad Institute Genomics Platform"/>
            <consortium name="The Broad Institute Genome Sequencing Center for Infectious Disease"/>
            <person name="Wu L."/>
            <person name="Ma J."/>
        </authorList>
    </citation>
    <scope>NUCLEOTIDE SEQUENCE [LARGE SCALE GENOMIC DNA]</scope>
    <source>
        <strain evidence="7 8">CGMCC 1.12237</strain>
    </source>
</reference>
<protein>
    <recommendedName>
        <fullName evidence="5">2-phospho-L-lactate guanylyltransferase</fullName>
        <shortName evidence="5">LP guanylyltransferase</shortName>
        <ecNumber evidence="5">2.7.7.68</ecNumber>
    </recommendedName>
</protein>
<evidence type="ECO:0000313" key="8">
    <source>
        <dbReference type="Proteomes" id="UP001596201"/>
    </source>
</evidence>
<comment type="caution">
    <text evidence="7">The sequence shown here is derived from an EMBL/GenBank/DDBJ whole genome shotgun (WGS) entry which is preliminary data.</text>
</comment>
<gene>
    <name evidence="5 7" type="primary">cofC</name>
    <name evidence="7" type="ORF">ACFPJ5_10785</name>
</gene>
<dbReference type="PANTHER" id="PTHR40392:SF1">
    <property type="entry name" value="2-PHOSPHO-L-LACTATE GUANYLYLTRANSFERASE"/>
    <property type="match status" value="1"/>
</dbReference>
<evidence type="ECO:0000313" key="7">
    <source>
        <dbReference type="EMBL" id="MFC5367425.1"/>
    </source>
</evidence>
<dbReference type="EMBL" id="JBHSKX010000002">
    <property type="protein sequence ID" value="MFC5367425.1"/>
    <property type="molecule type" value="Genomic_DNA"/>
</dbReference>
<evidence type="ECO:0000256" key="4">
    <source>
        <dbReference type="ARBA" id="ARBA00023134"/>
    </source>
</evidence>
<dbReference type="RefSeq" id="WP_227229680.1">
    <property type="nucleotide sequence ID" value="NZ_JAJCVJ010000002.1"/>
</dbReference>
<comment type="subunit">
    <text evidence="5">Homodimer.</text>
</comment>
<dbReference type="EC" id="2.7.7.68" evidence="5"/>
<dbReference type="GO" id="GO:0043814">
    <property type="term" value="F:phospholactate guanylyltransferase activity"/>
    <property type="evidence" value="ECO:0007669"/>
    <property type="project" value="UniProtKB-EC"/>
</dbReference>
<dbReference type="PANTHER" id="PTHR40392">
    <property type="entry name" value="2-PHOSPHO-L-LACTATE GUANYLYLTRANSFERASE"/>
    <property type="match status" value="1"/>
</dbReference>
<organism evidence="7 8">
    <name type="scientific">Salinirubrum litoreum</name>
    <dbReference type="NCBI Taxonomy" id="1126234"/>
    <lineage>
        <taxon>Archaea</taxon>
        <taxon>Methanobacteriati</taxon>
        <taxon>Methanobacteriota</taxon>
        <taxon>Stenosarchaea group</taxon>
        <taxon>Halobacteria</taxon>
        <taxon>Halobacteriales</taxon>
        <taxon>Haloferacaceae</taxon>
        <taxon>Salinirubrum</taxon>
    </lineage>
</organism>
<dbReference type="InterPro" id="IPR002835">
    <property type="entry name" value="CofC"/>
</dbReference>
<keyword evidence="2 5" id="KW-0548">Nucleotidyltransferase</keyword>
<dbReference type="AlphaFoldDB" id="A0ABD5RBV4"/>
<comment type="function">
    <text evidence="5">Guanylyltransferase that catalyzes the activation of (2S)-2-phospholactate (2-PL) as (2S)-lactyl-2-diphospho-5'-guanosine, via the condensation of 2-PL with GTP. It is involved in the biosynthesis of coenzyme F420, a hydride carrier cofactor.</text>
</comment>
<comment type="catalytic activity">
    <reaction evidence="5">
        <text>(2S)-2-phospholactate + GTP + H(+) = (2S)-lactyl-2-diphospho-5'-guanosine + diphosphate</text>
        <dbReference type="Rhea" id="RHEA:63424"/>
        <dbReference type="ChEBI" id="CHEBI:15378"/>
        <dbReference type="ChEBI" id="CHEBI:33019"/>
        <dbReference type="ChEBI" id="CHEBI:37565"/>
        <dbReference type="ChEBI" id="CHEBI:59435"/>
        <dbReference type="ChEBI" id="CHEBI:59906"/>
        <dbReference type="EC" id="2.7.7.68"/>
    </reaction>
</comment>
<keyword evidence="8" id="KW-1185">Reference proteome</keyword>
<keyword evidence="1 5" id="KW-0808">Transferase</keyword>
<dbReference type="Gene3D" id="6.10.140.50">
    <property type="match status" value="1"/>
</dbReference>
<comment type="similarity">
    <text evidence="5">Belongs to the CofC family.</text>
</comment>
<proteinExistence type="inferred from homology"/>
<evidence type="ECO:0000256" key="1">
    <source>
        <dbReference type="ARBA" id="ARBA00022679"/>
    </source>
</evidence>
<feature type="compositionally biased region" description="Basic and acidic residues" evidence="6">
    <location>
        <begin position="109"/>
        <end position="118"/>
    </location>
</feature>
<dbReference type="SUPFAM" id="SSF53448">
    <property type="entry name" value="Nucleotide-diphospho-sugar transferases"/>
    <property type="match status" value="1"/>
</dbReference>
<feature type="compositionally biased region" description="Low complexity" evidence="6">
    <location>
        <begin position="96"/>
        <end position="106"/>
    </location>
</feature>
<sequence length="244" mass="26014">MRVVVPYAVDQPKTRLSAVLSPAERIAFSEAMCRDVLDAIRQVGETPELLATAPVEFGDDAGPTGDTSDPHATPVTVDDRPLTTAVNGVFEETLTATADDPRTATANETAHESATDRREGADAVAVVMADLALATPESLERLFGAESEVVAVPGRGGGTNALVVRHPDFRVDYHGASIRDHRRIAREVGAEYAEVDSMRLATDVDEPADLAELLLHGEGRATDWLRDAGFEVDVTDGRVGVTRS</sequence>
<dbReference type="InterPro" id="IPR029044">
    <property type="entry name" value="Nucleotide-diphossugar_trans"/>
</dbReference>
<comment type="pathway">
    <text evidence="5">Cofactor biosynthesis; coenzyme F420 biosynthesis.</text>
</comment>
<dbReference type="GO" id="GO:0052645">
    <property type="term" value="P:F420-0 metabolic process"/>
    <property type="evidence" value="ECO:0007669"/>
    <property type="project" value="UniProtKB-UniRule"/>
</dbReference>
<evidence type="ECO:0000256" key="5">
    <source>
        <dbReference type="HAMAP-Rule" id="MF_02114"/>
    </source>
</evidence>
<evidence type="ECO:0000256" key="6">
    <source>
        <dbReference type="SAM" id="MobiDB-lite"/>
    </source>
</evidence>
<name>A0ABD5RBV4_9EURY</name>
<dbReference type="Proteomes" id="UP001596201">
    <property type="component" value="Unassembled WGS sequence"/>
</dbReference>
<evidence type="ECO:0000256" key="3">
    <source>
        <dbReference type="ARBA" id="ARBA00022741"/>
    </source>
</evidence>
<keyword evidence="4 5" id="KW-0342">GTP-binding</keyword>
<evidence type="ECO:0000256" key="2">
    <source>
        <dbReference type="ARBA" id="ARBA00022695"/>
    </source>
</evidence>
<accession>A0ABD5RBV4</accession>
<dbReference type="Gene3D" id="3.90.550.10">
    <property type="entry name" value="Spore Coat Polysaccharide Biosynthesis Protein SpsA, Chain A"/>
    <property type="match status" value="1"/>
</dbReference>
<keyword evidence="3 5" id="KW-0547">Nucleotide-binding</keyword>
<dbReference type="HAMAP" id="MF_02114">
    <property type="entry name" value="CofC"/>
    <property type="match status" value="1"/>
</dbReference>
<dbReference type="Pfam" id="PF01983">
    <property type="entry name" value="CofC"/>
    <property type="match status" value="2"/>
</dbReference>
<feature type="region of interest" description="Disordered" evidence="6">
    <location>
        <begin position="96"/>
        <end position="118"/>
    </location>
</feature>
<dbReference type="GO" id="GO:0005525">
    <property type="term" value="F:GTP binding"/>
    <property type="evidence" value="ECO:0007669"/>
    <property type="project" value="UniProtKB-KW"/>
</dbReference>